<dbReference type="Pfam" id="PF09719">
    <property type="entry name" value="C_GCAxxG_C_C"/>
    <property type="match status" value="1"/>
</dbReference>
<dbReference type="STRING" id="1123285.SAMN05660235_01762"/>
<dbReference type="EMBL" id="FNBU01000012">
    <property type="protein sequence ID" value="SDF48607.1"/>
    <property type="molecule type" value="Genomic_DNA"/>
</dbReference>
<gene>
    <name evidence="1" type="ORF">SAMN05660235_01762</name>
</gene>
<evidence type="ECO:0000313" key="1">
    <source>
        <dbReference type="EMBL" id="SDF48607.1"/>
    </source>
</evidence>
<dbReference type="SUPFAM" id="SSF48695">
    <property type="entry name" value="Multiheme cytochromes"/>
    <property type="match status" value="1"/>
</dbReference>
<dbReference type="Proteomes" id="UP000243333">
    <property type="component" value="Unassembled WGS sequence"/>
</dbReference>
<sequence>MSTITSARDRAGQNFKEGYNCAEAILRAFRDVLNLELSDAAIRIASGFGGGLGHAGCMCGALTASVMVISLLQGRVSKEESREPVYQTTREFHERFAAKFGATCCRVLNSHPFDTREHLRNCLKITGITASLLEEFLREKELMPGVTN</sequence>
<proteinExistence type="predicted"/>
<dbReference type="RefSeq" id="WP_093690025.1">
    <property type="nucleotide sequence ID" value="NZ_FNBU01000012.1"/>
</dbReference>
<organism evidence="1 2">
    <name type="scientific">Sporolituus thermophilus DSM 23256</name>
    <dbReference type="NCBI Taxonomy" id="1123285"/>
    <lineage>
        <taxon>Bacteria</taxon>
        <taxon>Bacillati</taxon>
        <taxon>Bacillota</taxon>
        <taxon>Negativicutes</taxon>
        <taxon>Selenomonadales</taxon>
        <taxon>Sporomusaceae</taxon>
        <taxon>Sporolituus</taxon>
    </lineage>
</organism>
<dbReference type="InterPro" id="IPR036280">
    <property type="entry name" value="Multihaem_cyt_sf"/>
</dbReference>
<dbReference type="OrthoDB" id="1624765at2"/>
<accession>A0A1G7LGF4</accession>
<reference evidence="2" key="1">
    <citation type="submission" date="2016-10" db="EMBL/GenBank/DDBJ databases">
        <authorList>
            <person name="Varghese N."/>
            <person name="Submissions S."/>
        </authorList>
    </citation>
    <scope>NUCLEOTIDE SEQUENCE [LARGE SCALE GENOMIC DNA]</scope>
    <source>
        <strain evidence="2">DSM 23256</strain>
    </source>
</reference>
<keyword evidence="2" id="KW-1185">Reference proteome</keyword>
<dbReference type="AlphaFoldDB" id="A0A1G7LGF4"/>
<dbReference type="NCBIfam" id="TIGR01909">
    <property type="entry name" value="C_GCAxxG_C_C"/>
    <property type="match status" value="1"/>
</dbReference>
<dbReference type="InterPro" id="IPR010181">
    <property type="entry name" value="CGCAxxGCC_motif"/>
</dbReference>
<protein>
    <submittedName>
        <fullName evidence="1">C_GCAxxG_C_C family probable redox protein</fullName>
    </submittedName>
</protein>
<evidence type="ECO:0000313" key="2">
    <source>
        <dbReference type="Proteomes" id="UP000243333"/>
    </source>
</evidence>
<name>A0A1G7LGF4_9FIRM</name>